<dbReference type="EMBL" id="PNHG01000003">
    <property type="protein sequence ID" value="PMC64949.1"/>
    <property type="molecule type" value="Genomic_DNA"/>
</dbReference>
<comment type="caution">
    <text evidence="2">The sequence shown here is derived from an EMBL/GenBank/DDBJ whole genome shotgun (WGS) entry which is preliminary data.</text>
</comment>
<dbReference type="InterPro" id="IPR049726">
    <property type="entry name" value="TtfA-like_core"/>
</dbReference>
<evidence type="ECO:0000313" key="3">
    <source>
        <dbReference type="Proteomes" id="UP000235836"/>
    </source>
</evidence>
<reference evidence="2 3" key="1">
    <citation type="submission" date="2017-09" db="EMBL/GenBank/DDBJ databases">
        <title>Bacterial strain isolated from the female urinary microbiota.</title>
        <authorList>
            <person name="Thomas-White K."/>
            <person name="Kumar N."/>
            <person name="Forster S."/>
            <person name="Putonti C."/>
            <person name="Lawley T."/>
            <person name="Wolfe A.J."/>
        </authorList>
    </citation>
    <scope>NUCLEOTIDE SEQUENCE [LARGE SCALE GENOMIC DNA]</scope>
    <source>
        <strain evidence="2 3">UMB0792</strain>
    </source>
</reference>
<evidence type="ECO:0000256" key="1">
    <source>
        <dbReference type="SAM" id="MobiDB-lite"/>
    </source>
</evidence>
<dbReference type="Proteomes" id="UP000235836">
    <property type="component" value="Unassembled WGS sequence"/>
</dbReference>
<organism evidence="2 3">
    <name type="scientific">Corynebacterium tuscaniense</name>
    <dbReference type="NCBI Taxonomy" id="302449"/>
    <lineage>
        <taxon>Bacteria</taxon>
        <taxon>Bacillati</taxon>
        <taxon>Actinomycetota</taxon>
        <taxon>Actinomycetes</taxon>
        <taxon>Mycobacteriales</taxon>
        <taxon>Corynebacteriaceae</taxon>
        <taxon>Corynebacterium</taxon>
    </lineage>
</organism>
<name>A0A2N6T6L6_9CORY</name>
<accession>A0A2N6T6L6</accession>
<evidence type="ECO:0000313" key="2">
    <source>
        <dbReference type="EMBL" id="PMC64949.1"/>
    </source>
</evidence>
<keyword evidence="3" id="KW-1185">Reference proteome</keyword>
<protein>
    <recommendedName>
        <fullName evidence="4">Secreted protein</fullName>
    </recommendedName>
</protein>
<feature type="region of interest" description="Disordered" evidence="1">
    <location>
        <begin position="290"/>
        <end position="328"/>
    </location>
</feature>
<proteinExistence type="predicted"/>
<dbReference type="AlphaFoldDB" id="A0A2N6T6L6"/>
<dbReference type="RefSeq" id="WP_102723456.1">
    <property type="nucleotide sequence ID" value="NZ_PNHG01000003.1"/>
</dbReference>
<feature type="compositionally biased region" description="Basic residues" evidence="1">
    <location>
        <begin position="50"/>
        <end position="68"/>
    </location>
</feature>
<evidence type="ECO:0008006" key="4">
    <source>
        <dbReference type="Google" id="ProtNLM"/>
    </source>
</evidence>
<gene>
    <name evidence="2" type="ORF">CJ203_02740</name>
</gene>
<dbReference type="CDD" id="cd21904">
    <property type="entry name" value="TtfA-like"/>
    <property type="match status" value="1"/>
</dbReference>
<feature type="region of interest" description="Disordered" evidence="1">
    <location>
        <begin position="30"/>
        <end position="68"/>
    </location>
</feature>
<sequence>MGFVLLTLSVLALIGASRLWRAESRHKALSKKRDKALARTTPAEPAPRSTHGRKTRKSHKPHKLSRRARRDWATANGFTYTAEDEFLQDEWTRGAAASGAPIKDVLTGTKFGHETRIADIAGTTVIGMGTGMASDVVVDMRRLPLTQQLSEDLVEVAQIEGFAVFASEGGPAERMLDIRVRTALEQLPPQVDAVCFESEWVLAEFDDVTDWDAVFAPLALLADTARTLPPEIWPRLELAGTSREMGEPMLIDVASHPTPSHHFHPAITRPEEPLEMPTRLTGGVKGDITDHEVGSDEVNAIGTGQEEPQPNDGTRVARKLDPPSIFDD</sequence>